<evidence type="ECO:0000313" key="5">
    <source>
        <dbReference type="Proteomes" id="UP000579605"/>
    </source>
</evidence>
<dbReference type="AlphaFoldDB" id="A0A852ZEU3"/>
<gene>
    <name evidence="4" type="ORF">F4554_003026</name>
</gene>
<evidence type="ECO:0000259" key="2">
    <source>
        <dbReference type="Pfam" id="PF00535"/>
    </source>
</evidence>
<organism evidence="4 5">
    <name type="scientific">Actinopolymorpha rutila</name>
    <dbReference type="NCBI Taxonomy" id="446787"/>
    <lineage>
        <taxon>Bacteria</taxon>
        <taxon>Bacillati</taxon>
        <taxon>Actinomycetota</taxon>
        <taxon>Actinomycetes</taxon>
        <taxon>Propionibacteriales</taxon>
        <taxon>Actinopolymorphaceae</taxon>
        <taxon>Actinopolymorpha</taxon>
    </lineage>
</organism>
<name>A0A852ZEU3_9ACTN</name>
<dbReference type="PANTHER" id="PTHR22916">
    <property type="entry name" value="GLYCOSYLTRANSFERASE"/>
    <property type="match status" value="1"/>
</dbReference>
<feature type="domain" description="TarS/TarP linker" evidence="3">
    <location>
        <begin position="217"/>
        <end position="317"/>
    </location>
</feature>
<comment type="caution">
    <text evidence="4">The sequence shown here is derived from an EMBL/GenBank/DDBJ whole genome shotgun (WGS) entry which is preliminary data.</text>
</comment>
<dbReference type="CDD" id="cd00761">
    <property type="entry name" value="Glyco_tranf_GTA_type"/>
    <property type="match status" value="1"/>
</dbReference>
<sequence>MSVIVPVYNGRACLDECVESVLAQTMPRADYEVVFVDDGSTDGTPEMLDALAGQEQVVRVVRLPRGGGPGGPRNTGVVRAQGEYVYFLDHDDRLAPPALERMYAMAARCDSDIVIGKVVGHGGRGAPRSMFAASRDRADILTDHLLGFLTPHKLFRRSFLLRHDLRFAEGPAWLEDHRFVVEAYFLARTISVLADEVCCHWVKRAGRAHYSARRFDPVAYYQALRDVLDIVDAHTEPGDERDQMYAYWYHSKMLRLLTWRAFLGRPLLHSRRRWYRQVRRLALERFPDSVDDWLPISMRVRSSLLRRNAYADIVRLAAAERGLTVAAELEHVGWDGDTLVVRVCGRLTYADGHPVTFRRIGDRLVWEAPCDLRTRLPDDTFDVSKLVGDSTLEIHLQKREDKGVYPVSTRSELHLDADVGTVEDIRHLRLVGTARVNPATGKLGRPLDVGTWDFFVRVETCGWGPQRRLGRSTEHASGGPPASGSRDFDGYDGRFVAEPYWTDLGNLSVRISRPRR</sequence>
<dbReference type="EMBL" id="JACBZH010000001">
    <property type="protein sequence ID" value="NYH90388.1"/>
    <property type="molecule type" value="Genomic_DNA"/>
</dbReference>
<dbReference type="Pfam" id="PF00535">
    <property type="entry name" value="Glycos_transf_2"/>
    <property type="match status" value="1"/>
</dbReference>
<dbReference type="GO" id="GO:0016758">
    <property type="term" value="F:hexosyltransferase activity"/>
    <property type="evidence" value="ECO:0007669"/>
    <property type="project" value="UniProtKB-ARBA"/>
</dbReference>
<evidence type="ECO:0000256" key="1">
    <source>
        <dbReference type="SAM" id="MobiDB-lite"/>
    </source>
</evidence>
<feature type="region of interest" description="Disordered" evidence="1">
    <location>
        <begin position="467"/>
        <end position="489"/>
    </location>
</feature>
<keyword evidence="4" id="KW-0808">Transferase</keyword>
<dbReference type="InterPro" id="IPR001173">
    <property type="entry name" value="Glyco_trans_2-like"/>
</dbReference>
<keyword evidence="5" id="KW-1185">Reference proteome</keyword>
<dbReference type="PANTHER" id="PTHR22916:SF3">
    <property type="entry name" value="UDP-GLCNAC:BETAGAL BETA-1,3-N-ACETYLGLUCOSAMINYLTRANSFERASE-LIKE PROTEIN 1"/>
    <property type="match status" value="1"/>
</dbReference>
<evidence type="ECO:0000259" key="3">
    <source>
        <dbReference type="Pfam" id="PF22181"/>
    </source>
</evidence>
<protein>
    <submittedName>
        <fullName evidence="4">Glycosyltransferase involved in cell wall biosynthesis</fullName>
    </submittedName>
</protein>
<dbReference type="RefSeq" id="WP_179787944.1">
    <property type="nucleotide sequence ID" value="NZ_BAAARR010000016.1"/>
</dbReference>
<proteinExistence type="predicted"/>
<dbReference type="SUPFAM" id="SSF53448">
    <property type="entry name" value="Nucleotide-diphospho-sugar transferases"/>
    <property type="match status" value="1"/>
</dbReference>
<dbReference type="Gene3D" id="3.90.550.10">
    <property type="entry name" value="Spore Coat Polysaccharide Biosynthesis Protein SpsA, Chain A"/>
    <property type="match status" value="1"/>
</dbReference>
<accession>A0A852ZEU3</accession>
<dbReference type="InterPro" id="IPR054028">
    <property type="entry name" value="TarS/TarP_linker"/>
</dbReference>
<dbReference type="InterPro" id="IPR029044">
    <property type="entry name" value="Nucleotide-diphossugar_trans"/>
</dbReference>
<dbReference type="Proteomes" id="UP000579605">
    <property type="component" value="Unassembled WGS sequence"/>
</dbReference>
<feature type="domain" description="Glycosyltransferase 2-like" evidence="2">
    <location>
        <begin position="2"/>
        <end position="131"/>
    </location>
</feature>
<evidence type="ECO:0000313" key="4">
    <source>
        <dbReference type="EMBL" id="NYH90388.1"/>
    </source>
</evidence>
<reference evidence="4 5" key="1">
    <citation type="submission" date="2020-07" db="EMBL/GenBank/DDBJ databases">
        <title>Sequencing the genomes of 1000 actinobacteria strains.</title>
        <authorList>
            <person name="Klenk H.-P."/>
        </authorList>
    </citation>
    <scope>NUCLEOTIDE SEQUENCE [LARGE SCALE GENOMIC DNA]</scope>
    <source>
        <strain evidence="4 5">DSM 18448</strain>
    </source>
</reference>
<dbReference type="Pfam" id="PF22181">
    <property type="entry name" value="TarS_linker"/>
    <property type="match status" value="1"/>
</dbReference>